<protein>
    <submittedName>
        <fullName evidence="1">Uncharacterized protein</fullName>
    </submittedName>
</protein>
<organism evidence="1 2">
    <name type="scientific">Ectopseudomonas mendocina</name>
    <name type="common">Pseudomonas mendocina</name>
    <dbReference type="NCBI Taxonomy" id="300"/>
    <lineage>
        <taxon>Bacteria</taxon>
        <taxon>Pseudomonadati</taxon>
        <taxon>Pseudomonadota</taxon>
        <taxon>Gammaproteobacteria</taxon>
        <taxon>Pseudomonadales</taxon>
        <taxon>Pseudomonadaceae</taxon>
        <taxon>Ectopseudomonas</taxon>
    </lineage>
</organism>
<evidence type="ECO:0000313" key="1">
    <source>
        <dbReference type="EMBL" id="TRO21623.1"/>
    </source>
</evidence>
<comment type="caution">
    <text evidence="1">The sequence shown here is derived from an EMBL/GenBank/DDBJ whole genome shotgun (WGS) entry which is preliminary data.</text>
</comment>
<dbReference type="EMBL" id="SCFV01000001">
    <property type="protein sequence ID" value="TRO21623.1"/>
    <property type="molecule type" value="Genomic_DNA"/>
</dbReference>
<reference evidence="1 2" key="1">
    <citation type="submission" date="2019-01" db="EMBL/GenBank/DDBJ databases">
        <title>Whole genome shotgun sequencing of Pseudomonas spp. isolated by its ability to degrade furfural.</title>
        <authorList>
            <person name="Donoso R."/>
            <person name="Farkas C."/>
            <person name="Villegas P."/>
            <person name="Gonzales-Toro F."/>
            <person name="Guajardo-Parra M."/>
            <person name="Araya-Nail M."/>
            <person name="Morgante V."/>
            <person name="Perez-Pantoja D."/>
        </authorList>
    </citation>
    <scope>NUCLEOTIDE SEQUENCE [LARGE SCALE GENOMIC DNA]</scope>
    <source>
        <strain evidence="1 2">VN231</strain>
    </source>
</reference>
<gene>
    <name evidence="1" type="ORF">EQ836_03535</name>
</gene>
<dbReference type="Proteomes" id="UP000317327">
    <property type="component" value="Unassembled WGS sequence"/>
</dbReference>
<sequence length="113" mass="12825">MALEKAGTDTALASSGAKRAKTGTPYFGYIIAETPENTDFGGFFHNQIATAWLAFECSFFCMGHERFWMPSSSLQRHGRWLLFEFDRKRHEQLKRRTTGKVAFSARRAGLAKL</sequence>
<accession>A0ABD7S4J5</accession>
<proteinExistence type="predicted"/>
<dbReference type="RefSeq" id="WP_143500314.1">
    <property type="nucleotide sequence ID" value="NZ_SCFV01000001.1"/>
</dbReference>
<evidence type="ECO:0000313" key="2">
    <source>
        <dbReference type="Proteomes" id="UP000317327"/>
    </source>
</evidence>
<dbReference type="AlphaFoldDB" id="A0ABD7S4J5"/>
<name>A0ABD7S4J5_ECTME</name>